<dbReference type="Proteomes" id="UP000000851">
    <property type="component" value="Chromosome"/>
</dbReference>
<dbReference type="SUPFAM" id="SSF52200">
    <property type="entry name" value="Toll/Interleukin receptor TIR domain"/>
    <property type="match status" value="1"/>
</dbReference>
<dbReference type="InterPro" id="IPR047603">
    <property type="entry name" value="FxsC_N"/>
</dbReference>
<accession>C7PX91</accession>
<evidence type="ECO:0000313" key="3">
    <source>
        <dbReference type="Proteomes" id="UP000000851"/>
    </source>
</evidence>
<organism evidence="2 3">
    <name type="scientific">Catenulispora acidiphila (strain DSM 44928 / JCM 14897 / NBRC 102108 / NRRL B-24433 / ID139908)</name>
    <dbReference type="NCBI Taxonomy" id="479433"/>
    <lineage>
        <taxon>Bacteria</taxon>
        <taxon>Bacillati</taxon>
        <taxon>Actinomycetota</taxon>
        <taxon>Actinomycetes</taxon>
        <taxon>Catenulisporales</taxon>
        <taxon>Catenulisporaceae</taxon>
        <taxon>Catenulispora</taxon>
    </lineage>
</organism>
<protein>
    <recommendedName>
        <fullName evidence="1">TIR domain-containing protein</fullName>
    </recommendedName>
</protein>
<dbReference type="HOGENOM" id="CLU_050216_0_0_11"/>
<evidence type="ECO:0000259" key="1">
    <source>
        <dbReference type="Pfam" id="PF13676"/>
    </source>
</evidence>
<dbReference type="InterPro" id="IPR035897">
    <property type="entry name" value="Toll_tir_struct_dom_sf"/>
</dbReference>
<dbReference type="RefSeq" id="WP_012784737.1">
    <property type="nucleotide sequence ID" value="NC_013131.1"/>
</dbReference>
<dbReference type="NCBIfam" id="NF040588">
    <property type="entry name" value="FxsC_Nterm"/>
    <property type="match status" value="1"/>
</dbReference>
<dbReference type="Gene3D" id="3.40.50.10140">
    <property type="entry name" value="Toll/interleukin-1 receptor homology (TIR) domain"/>
    <property type="match status" value="1"/>
</dbReference>
<dbReference type="EMBL" id="CP001700">
    <property type="protein sequence ID" value="ACU69442.1"/>
    <property type="molecule type" value="Genomic_DNA"/>
</dbReference>
<dbReference type="NCBIfam" id="TIGR04276">
    <property type="entry name" value="FxsC_Cterm"/>
    <property type="match status" value="1"/>
</dbReference>
<dbReference type="InterPro" id="IPR026367">
    <property type="entry name" value="FxsC_C"/>
</dbReference>
<keyword evidence="3" id="KW-1185">Reference proteome</keyword>
<dbReference type="GO" id="GO:0007165">
    <property type="term" value="P:signal transduction"/>
    <property type="evidence" value="ECO:0007669"/>
    <property type="project" value="InterPro"/>
</dbReference>
<dbReference type="AlphaFoldDB" id="C7PX91"/>
<proteinExistence type="predicted"/>
<dbReference type="Pfam" id="PF13676">
    <property type="entry name" value="TIR_2"/>
    <property type="match status" value="1"/>
</dbReference>
<reference evidence="2 3" key="1">
    <citation type="journal article" date="2009" name="Stand. Genomic Sci.">
        <title>Complete genome sequence of Catenulispora acidiphila type strain (ID 139908).</title>
        <authorList>
            <person name="Copeland A."/>
            <person name="Lapidus A."/>
            <person name="Glavina Del Rio T."/>
            <person name="Nolan M."/>
            <person name="Lucas S."/>
            <person name="Chen F."/>
            <person name="Tice H."/>
            <person name="Cheng J.F."/>
            <person name="Bruce D."/>
            <person name="Goodwin L."/>
            <person name="Pitluck S."/>
            <person name="Mikhailova N."/>
            <person name="Pati A."/>
            <person name="Ivanova N."/>
            <person name="Mavromatis K."/>
            <person name="Chen A."/>
            <person name="Palaniappan K."/>
            <person name="Chain P."/>
            <person name="Land M."/>
            <person name="Hauser L."/>
            <person name="Chang Y.J."/>
            <person name="Jeffries C.D."/>
            <person name="Chertkov O."/>
            <person name="Brettin T."/>
            <person name="Detter J.C."/>
            <person name="Han C."/>
            <person name="Ali Z."/>
            <person name="Tindall B.J."/>
            <person name="Goker M."/>
            <person name="Bristow J."/>
            <person name="Eisen J.A."/>
            <person name="Markowitz V."/>
            <person name="Hugenholtz P."/>
            <person name="Kyrpides N.C."/>
            <person name="Klenk H.P."/>
        </authorList>
    </citation>
    <scope>NUCLEOTIDE SEQUENCE [LARGE SCALE GENOMIC DNA]</scope>
    <source>
        <strain evidence="3">DSM 44928 / JCM 14897 / NBRC 102108 / NRRL B-24433 / ID139908</strain>
    </source>
</reference>
<sequence>MPHFFFSYSRKDAPDEYLYRFYDDLCREISVRSHFTIESAGFIDKNQPVGGEWEDSIGVALGTCDVFVPVYSPSLFGSSNCGQEWHAFGTRQSRAGKLAPHIVPVWWVPTPGELPTIADRIQDTRSQFGAEYQKYGLRYLMQLKENESLYRDFLVKFTMMVLAAGENPPELMRDLSLAGAPNAFALKPETTGGRARPRSGLKAGGIKSVRFVVAAGSRDEMRTIRAAVDAYGAGSLDWQPYHPEHPDPIVLHAQGVAIAHRMVSSFKAAMDDDLFELLERCQASREPVVLIVDPWVVELDAYKDLLARLDTARFGTTAVVVPWESGATIESNLRDILTVHLGNWMYAGERFFRDDIRSMGEFEANLGEVLVDMWSRIVKWSDAVRRVDESGPASRPILTGPGS</sequence>
<evidence type="ECO:0000313" key="2">
    <source>
        <dbReference type="EMBL" id="ACU69442.1"/>
    </source>
</evidence>
<gene>
    <name evidence="2" type="ordered locus">Caci_0492</name>
</gene>
<dbReference type="eggNOG" id="ENOG5032R1N">
    <property type="taxonomic scope" value="Bacteria"/>
</dbReference>
<dbReference type="InterPro" id="IPR000157">
    <property type="entry name" value="TIR_dom"/>
</dbReference>
<dbReference type="InParanoid" id="C7PX91"/>
<name>C7PX91_CATAD</name>
<feature type="domain" description="TIR" evidence="1">
    <location>
        <begin position="4"/>
        <end position="108"/>
    </location>
</feature>
<dbReference type="KEGG" id="cai:Caci_0492"/>